<reference evidence="2 3" key="1">
    <citation type="submission" date="2020-04" db="EMBL/GenBank/DDBJ databases">
        <authorList>
            <person name="De Canck E."/>
        </authorList>
    </citation>
    <scope>NUCLEOTIDE SEQUENCE [LARGE SCALE GENOMIC DNA]</scope>
    <source>
        <strain evidence="2 3">LMG 22037</strain>
    </source>
</reference>
<protein>
    <submittedName>
        <fullName evidence="2">Uncharacterized protein</fullName>
    </submittedName>
</protein>
<sequence length="82" mass="9244">MKPMATALHRLKTRFHQQGLLEGRVDNHDRMFLSAPLAATNTKLSQIMGVGHTEWKVIPKNAGHERGPRSKCPQKFPARKST</sequence>
<name>A0A6J5C3M1_9BURK</name>
<gene>
    <name evidence="2" type="ORF">LMG22037_04994</name>
</gene>
<feature type="region of interest" description="Disordered" evidence="1">
    <location>
        <begin position="60"/>
        <end position="82"/>
    </location>
</feature>
<organism evidence="2 3">
    <name type="scientific">Paraburkholderia phenoliruptrix</name>
    <dbReference type="NCBI Taxonomy" id="252970"/>
    <lineage>
        <taxon>Bacteria</taxon>
        <taxon>Pseudomonadati</taxon>
        <taxon>Pseudomonadota</taxon>
        <taxon>Betaproteobacteria</taxon>
        <taxon>Burkholderiales</taxon>
        <taxon>Burkholderiaceae</taxon>
        <taxon>Paraburkholderia</taxon>
    </lineage>
</organism>
<evidence type="ECO:0000256" key="1">
    <source>
        <dbReference type="SAM" id="MobiDB-lite"/>
    </source>
</evidence>
<accession>A0A6J5C3M1</accession>
<dbReference type="Proteomes" id="UP000494249">
    <property type="component" value="Unassembled WGS sequence"/>
</dbReference>
<evidence type="ECO:0000313" key="3">
    <source>
        <dbReference type="Proteomes" id="UP000494249"/>
    </source>
</evidence>
<evidence type="ECO:0000313" key="2">
    <source>
        <dbReference type="EMBL" id="CAB3723781.1"/>
    </source>
</evidence>
<dbReference type="EMBL" id="CADIKB010000032">
    <property type="protein sequence ID" value="CAB3723781.1"/>
    <property type="molecule type" value="Genomic_DNA"/>
</dbReference>
<dbReference type="AlphaFoldDB" id="A0A6J5C3M1"/>
<proteinExistence type="predicted"/>